<dbReference type="InterPro" id="IPR006115">
    <property type="entry name" value="6PGDH_NADP-bd"/>
</dbReference>
<dbReference type="FunFam" id="1.10.1040.10:FF:000002">
    <property type="entry name" value="6-phosphogluconate dehydrogenase, decarboxylating"/>
    <property type="match status" value="1"/>
</dbReference>
<feature type="binding site" description="in other chain" evidence="14">
    <location>
        <position position="102"/>
    </location>
    <ligand>
        <name>substrate</name>
        <note>ligand shared between dimeric partners</note>
    </ligand>
</feature>
<feature type="binding site" description="in other chain" evidence="14">
    <location>
        <position position="287"/>
    </location>
    <ligand>
        <name>substrate</name>
        <note>ligand shared between dimeric partners</note>
    </ligand>
</feature>
<dbReference type="InterPro" id="IPR006114">
    <property type="entry name" value="6PGDH_C"/>
</dbReference>
<feature type="binding site" description="in other chain" evidence="14">
    <location>
        <position position="260"/>
    </location>
    <ligand>
        <name>substrate</name>
        <note>ligand shared between dimeric partners</note>
    </ligand>
</feature>
<dbReference type="Gene3D" id="3.40.50.720">
    <property type="entry name" value="NAD(P)-binding Rossmann-like Domain"/>
    <property type="match status" value="1"/>
</dbReference>
<evidence type="ECO:0000259" key="17">
    <source>
        <dbReference type="SMART" id="SM01350"/>
    </source>
</evidence>
<evidence type="ECO:0000256" key="7">
    <source>
        <dbReference type="ARBA" id="ARBA00022857"/>
    </source>
</evidence>
<dbReference type="GO" id="GO:0019521">
    <property type="term" value="P:D-gluconate metabolic process"/>
    <property type="evidence" value="ECO:0007669"/>
    <property type="project" value="UniProtKB-KW"/>
</dbReference>
<feature type="binding site" evidence="15">
    <location>
        <begin position="74"/>
        <end position="76"/>
    </location>
    <ligand>
        <name>NADP(+)</name>
        <dbReference type="ChEBI" id="CHEBI:58349"/>
    </ligand>
</feature>
<evidence type="ECO:0000256" key="13">
    <source>
        <dbReference type="PIRSR" id="PIRSR000109-1"/>
    </source>
</evidence>
<evidence type="ECO:0000313" key="19">
    <source>
        <dbReference type="Proteomes" id="UP000319143"/>
    </source>
</evidence>
<dbReference type="Pfam" id="PF00393">
    <property type="entry name" value="6PGD"/>
    <property type="match status" value="1"/>
</dbReference>
<dbReference type="NCBIfam" id="TIGR00873">
    <property type="entry name" value="gnd"/>
    <property type="match status" value="1"/>
</dbReference>
<evidence type="ECO:0000256" key="16">
    <source>
        <dbReference type="RuleBase" id="RU000485"/>
    </source>
</evidence>
<comment type="pathway">
    <text evidence="2 12 16">Carbohydrate degradation; pentose phosphate pathway; D-ribulose 5-phosphate from D-glucose 6-phosphate (oxidative stage): step 3/3.</text>
</comment>
<reference evidence="18 19" key="1">
    <citation type="submission" date="2019-02" db="EMBL/GenBank/DDBJ databases">
        <title>Deep-cultivation of Planctomycetes and their phenomic and genomic characterization uncovers novel biology.</title>
        <authorList>
            <person name="Wiegand S."/>
            <person name="Jogler M."/>
            <person name="Boedeker C."/>
            <person name="Pinto D."/>
            <person name="Vollmers J."/>
            <person name="Rivas-Marin E."/>
            <person name="Kohn T."/>
            <person name="Peeters S.H."/>
            <person name="Heuer A."/>
            <person name="Rast P."/>
            <person name="Oberbeckmann S."/>
            <person name="Bunk B."/>
            <person name="Jeske O."/>
            <person name="Meyerdierks A."/>
            <person name="Storesund J.E."/>
            <person name="Kallscheuer N."/>
            <person name="Luecker S."/>
            <person name="Lage O.M."/>
            <person name="Pohl T."/>
            <person name="Merkel B.J."/>
            <person name="Hornburger P."/>
            <person name="Mueller R.-W."/>
            <person name="Bruemmer F."/>
            <person name="Labrenz M."/>
            <person name="Spormann A.M."/>
            <person name="Op Den Camp H."/>
            <person name="Overmann J."/>
            <person name="Amann R."/>
            <person name="Jetten M.S.M."/>
            <person name="Mascher T."/>
            <person name="Medema M.H."/>
            <person name="Devos D.P."/>
            <person name="Kaster A.-K."/>
            <person name="Ovreas L."/>
            <person name="Rohde M."/>
            <person name="Galperin M.Y."/>
            <person name="Jogler C."/>
        </authorList>
    </citation>
    <scope>NUCLEOTIDE SEQUENCE [LARGE SCALE GENOMIC DNA]</scope>
    <source>
        <strain evidence="18 19">Poly41</strain>
    </source>
</reference>
<dbReference type="InterPro" id="IPR013328">
    <property type="entry name" value="6PGD_dom2"/>
</dbReference>
<keyword evidence="19" id="KW-1185">Reference proteome</keyword>
<dbReference type="UniPathway" id="UPA00115">
    <property type="reaction ID" value="UER00410"/>
</dbReference>
<dbReference type="PANTHER" id="PTHR11811">
    <property type="entry name" value="6-PHOSPHOGLUCONATE DEHYDROGENASE"/>
    <property type="match status" value="1"/>
</dbReference>
<dbReference type="NCBIfam" id="NF006765">
    <property type="entry name" value="PRK09287.1"/>
    <property type="match status" value="1"/>
</dbReference>
<dbReference type="InterPro" id="IPR006184">
    <property type="entry name" value="6PGdom_BS"/>
</dbReference>
<feature type="domain" description="6-phosphogluconate dehydrogenase C-terminal" evidence="17">
    <location>
        <begin position="179"/>
        <end position="469"/>
    </location>
</feature>
<name>A0A5C6D934_9BACT</name>
<dbReference type="InterPro" id="IPR006113">
    <property type="entry name" value="6PGDH_Gnd/GntZ"/>
</dbReference>
<dbReference type="InterPro" id="IPR036291">
    <property type="entry name" value="NAD(P)-bd_dom_sf"/>
</dbReference>
<dbReference type="SMART" id="SM01350">
    <property type="entry name" value="6PGD"/>
    <property type="match status" value="1"/>
</dbReference>
<dbReference type="PIRSF" id="PIRSF000109">
    <property type="entry name" value="6PGD"/>
    <property type="match status" value="1"/>
</dbReference>
<organism evidence="18 19">
    <name type="scientific">Novipirellula artificiosorum</name>
    <dbReference type="NCBI Taxonomy" id="2528016"/>
    <lineage>
        <taxon>Bacteria</taxon>
        <taxon>Pseudomonadati</taxon>
        <taxon>Planctomycetota</taxon>
        <taxon>Planctomycetia</taxon>
        <taxon>Pirellulales</taxon>
        <taxon>Pirellulaceae</taxon>
        <taxon>Novipirellula</taxon>
    </lineage>
</organism>
<evidence type="ECO:0000256" key="14">
    <source>
        <dbReference type="PIRSR" id="PIRSR000109-2"/>
    </source>
</evidence>
<feature type="binding site" description="in other chain" evidence="14">
    <location>
        <begin position="128"/>
        <end position="130"/>
    </location>
    <ligand>
        <name>substrate</name>
        <note>ligand shared between dimeric partners</note>
    </ligand>
</feature>
<evidence type="ECO:0000256" key="6">
    <source>
        <dbReference type="ARBA" id="ARBA00018193"/>
    </source>
</evidence>
<keyword evidence="7 12" id="KW-0521">NADP</keyword>
<dbReference type="EC" id="1.1.1.44" evidence="5 12"/>
<dbReference type="SUPFAM" id="SSF51735">
    <property type="entry name" value="NAD(P)-binding Rossmann-fold domains"/>
    <property type="match status" value="1"/>
</dbReference>
<feature type="binding site" evidence="15">
    <location>
        <position position="102"/>
    </location>
    <ligand>
        <name>NADP(+)</name>
        <dbReference type="ChEBI" id="CHEBI:58349"/>
    </ligand>
</feature>
<feature type="active site" description="Proton donor" evidence="13">
    <location>
        <position position="190"/>
    </location>
</feature>
<evidence type="ECO:0000256" key="11">
    <source>
        <dbReference type="ARBA" id="ARBA00048640"/>
    </source>
</evidence>
<protein>
    <recommendedName>
        <fullName evidence="6 12">6-phosphogluconate dehydrogenase, decarboxylating</fullName>
        <ecNumber evidence="5 12">1.1.1.44</ecNumber>
    </recommendedName>
</protein>
<dbReference type="SUPFAM" id="SSF48179">
    <property type="entry name" value="6-phosphogluconate dehydrogenase C-terminal domain-like"/>
    <property type="match status" value="1"/>
</dbReference>
<dbReference type="InterPro" id="IPR006183">
    <property type="entry name" value="Pgluconate_DH"/>
</dbReference>
<dbReference type="Gene3D" id="1.10.1040.10">
    <property type="entry name" value="N-(1-d-carboxylethyl)-l-norvaline Dehydrogenase, domain 2"/>
    <property type="match status" value="1"/>
</dbReference>
<evidence type="ECO:0000256" key="2">
    <source>
        <dbReference type="ARBA" id="ARBA00004874"/>
    </source>
</evidence>
<keyword evidence="10 12" id="KW-0570">Pentose shunt</keyword>
<dbReference type="PRINTS" id="PR00076">
    <property type="entry name" value="6PGDHDRGNASE"/>
</dbReference>
<dbReference type="FunFam" id="1.20.5.320:FF:000002">
    <property type="entry name" value="6-phosphogluconate dehydrogenase, decarboxylating"/>
    <property type="match status" value="1"/>
</dbReference>
<dbReference type="GO" id="GO:0006098">
    <property type="term" value="P:pentose-phosphate shunt"/>
    <property type="evidence" value="ECO:0007669"/>
    <property type="project" value="UniProtKB-UniPathway"/>
</dbReference>
<evidence type="ECO:0000256" key="12">
    <source>
        <dbReference type="PIRNR" id="PIRNR000109"/>
    </source>
</evidence>
<feature type="binding site" description="in other chain" evidence="14">
    <location>
        <position position="191"/>
    </location>
    <ligand>
        <name>substrate</name>
        <note>ligand shared between dimeric partners</note>
    </ligand>
</feature>
<dbReference type="RefSeq" id="WP_146530694.1">
    <property type="nucleotide sequence ID" value="NZ_SJPV01000015.1"/>
</dbReference>
<feature type="binding site" evidence="15">
    <location>
        <begin position="9"/>
        <end position="14"/>
    </location>
    <ligand>
        <name>NADP(+)</name>
        <dbReference type="ChEBI" id="CHEBI:58349"/>
    </ligand>
</feature>
<proteinExistence type="inferred from homology"/>
<accession>A0A5C6D934</accession>
<sequence>MKADIGLIGLAVMGENLVLNMESKGFTVAVFNRTVEKVDKFVAGRGAGKNVIGCHSIEELCASLERPRKVMMLVKAGQAVDDFIEKVIPFLEEGDIIIDGGNSHYPDTIRRTKYVESKGLLYIGTGVSGGEEGALLGPSIMPGGSPAAWDAVKPIFQKIAAQTDAGEPCCDWVGQDGAGHFVKMVHNGIEYGDMQMICETYQMMKEGLGMSNEEMHEVFKDWNAGELDSYLIEITRDILGYKTPEGEAVIDQILDTAGQKGTGKWTAVSALDLGQPLTLIGEAVFARCLSALKDERVEAAKVLSGPAVQFDGDKVALVEDLKQALYASKIVSYAQGYQLMRAAAEEHSWKLNNGGIALMWRGGCIIRSVFLGKIKEAFDTNPDLVNLLLDPFFKDAVENAQAAWRRVVVKAVELGIPMPAISAALAYYDGYRTARLPANLLQAQRDYFGAHTYERLDKPRGKFFHTNWTGRGGDTAASTYMV</sequence>
<dbReference type="GO" id="GO:0050661">
    <property type="term" value="F:NADP binding"/>
    <property type="evidence" value="ECO:0007669"/>
    <property type="project" value="InterPro"/>
</dbReference>
<comment type="catalytic activity">
    <reaction evidence="11 12 16">
        <text>6-phospho-D-gluconate + NADP(+) = D-ribulose 5-phosphate + CO2 + NADPH</text>
        <dbReference type="Rhea" id="RHEA:10116"/>
        <dbReference type="ChEBI" id="CHEBI:16526"/>
        <dbReference type="ChEBI" id="CHEBI:57783"/>
        <dbReference type="ChEBI" id="CHEBI:58121"/>
        <dbReference type="ChEBI" id="CHEBI:58349"/>
        <dbReference type="ChEBI" id="CHEBI:58759"/>
        <dbReference type="EC" id="1.1.1.44"/>
    </reaction>
</comment>
<comment type="caution">
    <text evidence="18">The sequence shown here is derived from an EMBL/GenBank/DDBJ whole genome shotgun (WGS) entry which is preliminary data.</text>
</comment>
<comment type="function">
    <text evidence="1 12">Catalyzes the oxidative decarboxylation of 6-phosphogluconate to ribulose 5-phosphate and CO(2), with concomitant reduction of NADP to NADPH.</text>
</comment>
<keyword evidence="9 16" id="KW-0311">Gluconate utilization</keyword>
<dbReference type="InterPro" id="IPR008927">
    <property type="entry name" value="6-PGluconate_DH-like_C_sf"/>
</dbReference>
<keyword evidence="8 12" id="KW-0560">Oxidoreductase</keyword>
<evidence type="ECO:0000313" key="18">
    <source>
        <dbReference type="EMBL" id="TWU31716.1"/>
    </source>
</evidence>
<evidence type="ECO:0000256" key="1">
    <source>
        <dbReference type="ARBA" id="ARBA00002526"/>
    </source>
</evidence>
<evidence type="ECO:0000256" key="9">
    <source>
        <dbReference type="ARBA" id="ARBA00023064"/>
    </source>
</evidence>
<dbReference type="Proteomes" id="UP000319143">
    <property type="component" value="Unassembled WGS sequence"/>
</dbReference>
<dbReference type="Gene3D" id="1.20.5.320">
    <property type="entry name" value="6-Phosphogluconate Dehydrogenase, domain 3"/>
    <property type="match status" value="1"/>
</dbReference>
<feature type="binding site" evidence="14">
    <location>
        <position position="445"/>
    </location>
    <ligand>
        <name>substrate</name>
        <note>ligand shared between dimeric partners</note>
    </ligand>
</feature>
<comment type="subunit">
    <text evidence="4 12">Homodimer.</text>
</comment>
<evidence type="ECO:0000256" key="4">
    <source>
        <dbReference type="ARBA" id="ARBA00011738"/>
    </source>
</evidence>
<evidence type="ECO:0000256" key="3">
    <source>
        <dbReference type="ARBA" id="ARBA00008419"/>
    </source>
</evidence>
<dbReference type="PROSITE" id="PS00461">
    <property type="entry name" value="6PGD"/>
    <property type="match status" value="1"/>
</dbReference>
<dbReference type="GO" id="GO:0004616">
    <property type="term" value="F:phosphogluconate dehydrogenase (decarboxylating) activity"/>
    <property type="evidence" value="ECO:0007669"/>
    <property type="project" value="UniProtKB-EC"/>
</dbReference>
<evidence type="ECO:0000256" key="15">
    <source>
        <dbReference type="PIRSR" id="PIRSR000109-3"/>
    </source>
</evidence>
<feature type="active site" description="Proton acceptor" evidence="13">
    <location>
        <position position="183"/>
    </location>
</feature>
<dbReference type="Pfam" id="PF03446">
    <property type="entry name" value="NAD_binding_2"/>
    <property type="match status" value="1"/>
</dbReference>
<feature type="binding site" description="in other chain" evidence="14">
    <location>
        <begin position="186"/>
        <end position="187"/>
    </location>
    <ligand>
        <name>substrate</name>
        <note>ligand shared between dimeric partners</note>
    </ligand>
</feature>
<feature type="binding site" evidence="15">
    <location>
        <begin position="32"/>
        <end position="34"/>
    </location>
    <ligand>
        <name>NADP(+)</name>
        <dbReference type="ChEBI" id="CHEBI:58349"/>
    </ligand>
</feature>
<evidence type="ECO:0000256" key="8">
    <source>
        <dbReference type="ARBA" id="ARBA00023002"/>
    </source>
</evidence>
<feature type="binding site" evidence="14">
    <location>
        <position position="451"/>
    </location>
    <ligand>
        <name>substrate</name>
        <note>ligand shared between dimeric partners</note>
    </ligand>
</feature>
<gene>
    <name evidence="18" type="primary">gndA</name>
    <name evidence="18" type="ORF">Poly41_59500</name>
</gene>
<evidence type="ECO:0000256" key="10">
    <source>
        <dbReference type="ARBA" id="ARBA00023126"/>
    </source>
</evidence>
<dbReference type="OrthoDB" id="9804542at2"/>
<evidence type="ECO:0000256" key="5">
    <source>
        <dbReference type="ARBA" id="ARBA00013011"/>
    </source>
</evidence>
<dbReference type="FunFam" id="3.40.50.720:FF:000007">
    <property type="entry name" value="6-phosphogluconate dehydrogenase, decarboxylating"/>
    <property type="match status" value="1"/>
</dbReference>
<comment type="similarity">
    <text evidence="3 12 16">Belongs to the 6-phosphogluconate dehydrogenase family.</text>
</comment>
<dbReference type="AlphaFoldDB" id="A0A5C6D934"/>
<dbReference type="EMBL" id="SJPV01000015">
    <property type="protein sequence ID" value="TWU31716.1"/>
    <property type="molecule type" value="Genomic_DNA"/>
</dbReference>